<dbReference type="InterPro" id="IPR027417">
    <property type="entry name" value="P-loop_NTPase"/>
</dbReference>
<dbReference type="EMBL" id="JACIIX010000021">
    <property type="protein sequence ID" value="MBB6212338.1"/>
    <property type="molecule type" value="Genomic_DNA"/>
</dbReference>
<dbReference type="RefSeq" id="WP_184266146.1">
    <property type="nucleotide sequence ID" value="NZ_JACIIX010000021.1"/>
</dbReference>
<reference evidence="1 2" key="1">
    <citation type="submission" date="2020-08" db="EMBL/GenBank/DDBJ databases">
        <title>Genomic Encyclopedia of Type Strains, Phase IV (KMG-IV): sequencing the most valuable type-strain genomes for metagenomic binning, comparative biology and taxonomic classification.</title>
        <authorList>
            <person name="Goeker M."/>
        </authorList>
    </citation>
    <scope>NUCLEOTIDE SEQUENCE [LARGE SCALE GENOMIC DNA]</scope>
    <source>
        <strain evidence="1 2">DSM 11590</strain>
    </source>
</reference>
<organism evidence="1 2">
    <name type="scientific">Novispirillum itersonii</name>
    <name type="common">Aquaspirillum itersonii</name>
    <dbReference type="NCBI Taxonomy" id="189"/>
    <lineage>
        <taxon>Bacteria</taxon>
        <taxon>Pseudomonadati</taxon>
        <taxon>Pseudomonadota</taxon>
        <taxon>Alphaproteobacteria</taxon>
        <taxon>Rhodospirillales</taxon>
        <taxon>Novispirillaceae</taxon>
        <taxon>Novispirillum</taxon>
    </lineage>
</organism>
<dbReference type="SUPFAM" id="SSF53795">
    <property type="entry name" value="PEP carboxykinase-like"/>
    <property type="match status" value="1"/>
</dbReference>
<dbReference type="Proteomes" id="UP000544872">
    <property type="component" value="Unassembled WGS sequence"/>
</dbReference>
<dbReference type="Gene3D" id="3.40.50.300">
    <property type="entry name" value="P-loop containing nucleotide triphosphate hydrolases"/>
    <property type="match status" value="1"/>
</dbReference>
<proteinExistence type="predicted"/>
<evidence type="ECO:0000313" key="1">
    <source>
        <dbReference type="EMBL" id="MBB6212338.1"/>
    </source>
</evidence>
<name>A0A7W9ZJY4_NOVIT</name>
<gene>
    <name evidence="1" type="ORF">FHS48_003788</name>
</gene>
<evidence type="ECO:0000313" key="2">
    <source>
        <dbReference type="Proteomes" id="UP000544872"/>
    </source>
</evidence>
<keyword evidence="2" id="KW-1185">Reference proteome</keyword>
<accession>A0A7W9ZJY4</accession>
<comment type="caution">
    <text evidence="1">The sequence shown here is derived from an EMBL/GenBank/DDBJ whole genome shotgun (WGS) entry which is preliminary data.</text>
</comment>
<dbReference type="AlphaFoldDB" id="A0A7W9ZJY4"/>
<sequence>MSSPPVPPLPDQGKDCLLYGYRLRSVVPLPSLPVMPEGGVPDLSLRRGRVPEQLAGAVWASPFVEIGGDGSVLVRIPGIVAFLIRDGGCLTLDENSNAETSTIETFLFSAVAGAILHQRGVLPLHASCVMVGDVAVAMAGVSGRGKSTLAGALSMCGHDVVTDDVCPVDFRDGKAMVIPGPPRVRLWPDAAGLLGLSHAGLETGRPNHPKRVLAARGADVGPKRLGAVIRLDIDRRLDTPVLYRLTGPTAITPIEELVYRARLGRRLGRRVGLFRDLVRLATIVPIYQLVRPEEGVDPSRLADLVVSALCDNGKEKAGG</sequence>
<evidence type="ECO:0008006" key="3">
    <source>
        <dbReference type="Google" id="ProtNLM"/>
    </source>
</evidence>
<protein>
    <recommendedName>
        <fullName evidence="3">Hpr(Ser) kinase/phosphatase</fullName>
    </recommendedName>
</protein>